<keyword evidence="2" id="KW-0472">Membrane</keyword>
<keyword evidence="2" id="KW-1133">Transmembrane helix</keyword>
<name>A0A2A9PG09_OPHUN</name>
<dbReference type="AlphaFoldDB" id="A0A2A9PG09"/>
<proteinExistence type="predicted"/>
<dbReference type="OrthoDB" id="10394339at2759"/>
<evidence type="ECO:0000313" key="3">
    <source>
        <dbReference type="EMBL" id="PFH59951.1"/>
    </source>
</evidence>
<dbReference type="EMBL" id="LAZP02000161">
    <property type="protein sequence ID" value="PFH59951.1"/>
    <property type="molecule type" value="Genomic_DNA"/>
</dbReference>
<feature type="compositionally biased region" description="Low complexity" evidence="1">
    <location>
        <begin position="187"/>
        <end position="202"/>
    </location>
</feature>
<comment type="caution">
    <text evidence="3">The sequence shown here is derived from an EMBL/GenBank/DDBJ whole genome shotgun (WGS) entry which is preliminary data.</text>
</comment>
<keyword evidence="2" id="KW-0812">Transmembrane</keyword>
<evidence type="ECO:0000313" key="4">
    <source>
        <dbReference type="Proteomes" id="UP000037136"/>
    </source>
</evidence>
<reference evidence="3 4" key="1">
    <citation type="journal article" date="2015" name="BMC Genomics">
        <title>Gene expression during zombie ant biting behavior reflects the complexity underlying fungal parasitic behavioral manipulation.</title>
        <authorList>
            <person name="de Bekker C."/>
            <person name="Ohm R.A."/>
            <person name="Loreto R.G."/>
            <person name="Sebastian A."/>
            <person name="Albert I."/>
            <person name="Merrow M."/>
            <person name="Brachmann A."/>
            <person name="Hughes D.P."/>
        </authorList>
    </citation>
    <scope>NUCLEOTIDE SEQUENCE [LARGE SCALE GENOMIC DNA]</scope>
    <source>
        <strain evidence="3 4">SC16a</strain>
    </source>
</reference>
<feature type="transmembrane region" description="Helical" evidence="2">
    <location>
        <begin position="96"/>
        <end position="117"/>
    </location>
</feature>
<organism evidence="3 4">
    <name type="scientific">Ophiocordyceps unilateralis</name>
    <name type="common">Zombie-ant fungus</name>
    <name type="synonym">Torrubia unilateralis</name>
    <dbReference type="NCBI Taxonomy" id="268505"/>
    <lineage>
        <taxon>Eukaryota</taxon>
        <taxon>Fungi</taxon>
        <taxon>Dikarya</taxon>
        <taxon>Ascomycota</taxon>
        <taxon>Pezizomycotina</taxon>
        <taxon>Sordariomycetes</taxon>
        <taxon>Hypocreomycetidae</taxon>
        <taxon>Hypocreales</taxon>
        <taxon>Ophiocordycipitaceae</taxon>
        <taxon>Ophiocordyceps</taxon>
    </lineage>
</organism>
<reference evidence="3 4" key="2">
    <citation type="journal article" date="2017" name="Sci. Rep.">
        <title>Ant-infecting Ophiocordyceps genomes reveal a high diversity of potential behavioral manipulation genes and a possible major role for enterotoxins.</title>
        <authorList>
            <person name="de Bekker C."/>
            <person name="Ohm R.A."/>
            <person name="Evans H.C."/>
            <person name="Brachmann A."/>
            <person name="Hughes D.P."/>
        </authorList>
    </citation>
    <scope>NUCLEOTIDE SEQUENCE [LARGE SCALE GENOMIC DNA]</scope>
    <source>
        <strain evidence="3 4">SC16a</strain>
    </source>
</reference>
<dbReference type="Proteomes" id="UP000037136">
    <property type="component" value="Unassembled WGS sequence"/>
</dbReference>
<evidence type="ECO:0000256" key="1">
    <source>
        <dbReference type="SAM" id="MobiDB-lite"/>
    </source>
</evidence>
<protein>
    <submittedName>
        <fullName evidence="3">Uncharacterized protein</fullName>
    </submittedName>
</protein>
<feature type="region of interest" description="Disordered" evidence="1">
    <location>
        <begin position="187"/>
        <end position="235"/>
    </location>
</feature>
<accession>A0A2A9PG09</accession>
<sequence length="235" mass="25667">MTRRLADFLKLSSCSVQSDTTKGRQRTSHASNATILLAPVVHHSPCRTNIFVTLPGFRLLPLQTISTLFSLSCNQLLDSRLAMDDRRAFIQRRRDAANVFLALTVAFIGCCVVYWFLAKRRLQSLRFTKQPRAHEMGGFHQDAGPARGGTLAILPAYGETLPSTPPPAYGSWTGRLLRPLTLLPGRGSISSNHNSNSSTSTIARGGGSRNNGSEEANVGLEDTQGRKEQSQQSSQ</sequence>
<evidence type="ECO:0000256" key="2">
    <source>
        <dbReference type="SAM" id="Phobius"/>
    </source>
</evidence>
<keyword evidence="4" id="KW-1185">Reference proteome</keyword>
<gene>
    <name evidence="3" type="ORF">XA68_11660</name>
</gene>